<keyword evidence="4" id="KW-0057">Aromatic amino acid biosynthesis</keyword>
<keyword evidence="5" id="KW-0584">Phenylalanine biosynthesis</keyword>
<dbReference type="PANTHER" id="PTHR21022">
    <property type="entry name" value="PREPHENATE DEHYDRATASE P PROTEIN"/>
    <property type="match status" value="1"/>
</dbReference>
<proteinExistence type="predicted"/>
<protein>
    <recommendedName>
        <fullName evidence="2">prephenate dehydratase</fullName>
        <ecNumber evidence="2">4.2.1.51</ecNumber>
    </recommendedName>
</protein>
<dbReference type="Gene3D" id="3.40.190.10">
    <property type="entry name" value="Periplasmic binding protein-like II"/>
    <property type="match status" value="2"/>
</dbReference>
<dbReference type="EC" id="4.2.1.51" evidence="2"/>
<reference evidence="9 10" key="1">
    <citation type="submission" date="2021-02" db="EMBL/GenBank/DDBJ databases">
        <title>Variation within the Batrachochytrium salamandrivorans European outbreak.</title>
        <authorList>
            <person name="Kelly M."/>
            <person name="Pasmans F."/>
            <person name="Shea T.P."/>
            <person name="Munoz J.F."/>
            <person name="Carranza S."/>
            <person name="Cuomo C.A."/>
            <person name="Martel A."/>
        </authorList>
    </citation>
    <scope>NUCLEOTIDE SEQUENCE [LARGE SCALE GENOMIC DNA]</scope>
    <source>
        <strain evidence="9 10">AMFP18/2</strain>
    </source>
</reference>
<evidence type="ECO:0000256" key="4">
    <source>
        <dbReference type="ARBA" id="ARBA00023141"/>
    </source>
</evidence>
<evidence type="ECO:0000256" key="3">
    <source>
        <dbReference type="ARBA" id="ARBA00022605"/>
    </source>
</evidence>
<gene>
    <name evidence="9" type="ORF">BASA50_009227</name>
</gene>
<feature type="domain" description="Prephenate dehydratase" evidence="7">
    <location>
        <begin position="7"/>
        <end position="192"/>
    </location>
</feature>
<feature type="domain" description="ACT" evidence="8">
    <location>
        <begin position="206"/>
        <end position="287"/>
    </location>
</feature>
<dbReference type="Gene3D" id="3.30.70.260">
    <property type="match status" value="1"/>
</dbReference>
<dbReference type="InterPro" id="IPR008242">
    <property type="entry name" value="Chor_mutase/pphenate_deHydtase"/>
</dbReference>
<dbReference type="PANTHER" id="PTHR21022:SF19">
    <property type="entry name" value="PREPHENATE DEHYDRATASE-RELATED"/>
    <property type="match status" value="1"/>
</dbReference>
<evidence type="ECO:0000256" key="1">
    <source>
        <dbReference type="ARBA" id="ARBA00004741"/>
    </source>
</evidence>
<dbReference type="InterPro" id="IPR045865">
    <property type="entry name" value="ACT-like_dom_sf"/>
</dbReference>
<evidence type="ECO:0000313" key="9">
    <source>
        <dbReference type="EMBL" id="KAH6590636.1"/>
    </source>
</evidence>
<dbReference type="PIRSF" id="PIRSF001500">
    <property type="entry name" value="Chor_mut_pdt_Ppr"/>
    <property type="match status" value="1"/>
</dbReference>
<evidence type="ECO:0000259" key="7">
    <source>
        <dbReference type="PROSITE" id="PS51171"/>
    </source>
</evidence>
<dbReference type="PROSITE" id="PS51671">
    <property type="entry name" value="ACT"/>
    <property type="match status" value="1"/>
</dbReference>
<evidence type="ECO:0000259" key="8">
    <source>
        <dbReference type="PROSITE" id="PS51671"/>
    </source>
</evidence>
<keyword evidence="6" id="KW-0456">Lyase</keyword>
<dbReference type="InterPro" id="IPR001086">
    <property type="entry name" value="Preph_deHydtase"/>
</dbReference>
<evidence type="ECO:0000313" key="10">
    <source>
        <dbReference type="Proteomes" id="UP001648503"/>
    </source>
</evidence>
<evidence type="ECO:0000256" key="2">
    <source>
        <dbReference type="ARBA" id="ARBA00013147"/>
    </source>
</evidence>
<dbReference type="Pfam" id="PF00800">
    <property type="entry name" value="PDT"/>
    <property type="match status" value="1"/>
</dbReference>
<dbReference type="CDD" id="cd04905">
    <property type="entry name" value="ACT_CM-PDT"/>
    <property type="match status" value="1"/>
</dbReference>
<comment type="caution">
    <text evidence="9">The sequence shown here is derived from an EMBL/GenBank/DDBJ whole genome shotgun (WGS) entry which is preliminary data.</text>
</comment>
<dbReference type="PROSITE" id="PS51171">
    <property type="entry name" value="PREPHENATE_DEHYDR_3"/>
    <property type="match status" value="1"/>
</dbReference>
<dbReference type="InterPro" id="IPR002912">
    <property type="entry name" value="ACT_dom"/>
</dbReference>
<evidence type="ECO:0000256" key="6">
    <source>
        <dbReference type="ARBA" id="ARBA00023239"/>
    </source>
</evidence>
<keyword evidence="10" id="KW-1185">Reference proteome</keyword>
<dbReference type="Proteomes" id="UP001648503">
    <property type="component" value="Unassembled WGS sequence"/>
</dbReference>
<sequence length="304" mass="33194">MATETVSVGFQGQPGAYSETVALNLFHGQPELKEKTLSTTGYTSFEKVFEAVAAAEVQFGIVPIENSVTGIFYKVLDLLQQHSLHIVGETTRHEQHSLVALPGVSLSDITQVHSHTFAIDQCSIFLATLDPKVSVVQTVDTAASAQSIKTNDLRNVAAITGMRAAELYGMTALQRGIEDDPNNVTRYVLVALEPVVPQRHTDPKTSISVVLKNQTGAMVKALSCFSLRDVNVCKIESRPSSRSIRLTKPWEYVMYIDVDGSITDPSITNAVRHLQEFSKIRILGSYPRYSQPSQPGPGIYGIGM</sequence>
<name>A0ABQ8F541_9FUNG</name>
<evidence type="ECO:0000256" key="5">
    <source>
        <dbReference type="ARBA" id="ARBA00023222"/>
    </source>
</evidence>
<comment type="pathway">
    <text evidence="1">Amino-acid biosynthesis; L-phenylalanine biosynthesis; phenylpyruvate from prephenate: step 1/1.</text>
</comment>
<dbReference type="SUPFAM" id="SSF53850">
    <property type="entry name" value="Periplasmic binding protein-like II"/>
    <property type="match status" value="1"/>
</dbReference>
<dbReference type="CDD" id="cd13631">
    <property type="entry name" value="PBP2_Ct-PDT_like"/>
    <property type="match status" value="1"/>
</dbReference>
<accession>A0ABQ8F541</accession>
<dbReference type="SUPFAM" id="SSF55021">
    <property type="entry name" value="ACT-like"/>
    <property type="match status" value="1"/>
</dbReference>
<keyword evidence="3" id="KW-0028">Amino-acid biosynthesis</keyword>
<dbReference type="EMBL" id="JAFCIX010000428">
    <property type="protein sequence ID" value="KAH6590636.1"/>
    <property type="molecule type" value="Genomic_DNA"/>
</dbReference>
<organism evidence="9 10">
    <name type="scientific">Batrachochytrium salamandrivorans</name>
    <dbReference type="NCBI Taxonomy" id="1357716"/>
    <lineage>
        <taxon>Eukaryota</taxon>
        <taxon>Fungi</taxon>
        <taxon>Fungi incertae sedis</taxon>
        <taxon>Chytridiomycota</taxon>
        <taxon>Chytridiomycota incertae sedis</taxon>
        <taxon>Chytridiomycetes</taxon>
        <taxon>Rhizophydiales</taxon>
        <taxon>Rhizophydiales incertae sedis</taxon>
        <taxon>Batrachochytrium</taxon>
    </lineage>
</organism>